<protein>
    <recommendedName>
        <fullName evidence="3">HicB-like antitoxin of toxin-antitoxin system domain-containing protein</fullName>
    </recommendedName>
</protein>
<accession>A0A1G1XRY6</accession>
<reference evidence="1 2" key="1">
    <citation type="journal article" date="2016" name="Nat. Commun.">
        <title>Thousands of microbial genomes shed light on interconnected biogeochemical processes in an aquifer system.</title>
        <authorList>
            <person name="Anantharaman K."/>
            <person name="Brown C.T."/>
            <person name="Hug L.A."/>
            <person name="Sharon I."/>
            <person name="Castelle C.J."/>
            <person name="Probst A.J."/>
            <person name="Thomas B.C."/>
            <person name="Singh A."/>
            <person name="Wilkins M.J."/>
            <person name="Karaoz U."/>
            <person name="Brodie E.L."/>
            <person name="Williams K.H."/>
            <person name="Hubbard S.S."/>
            <person name="Banfield J.F."/>
        </authorList>
    </citation>
    <scope>NUCLEOTIDE SEQUENCE [LARGE SCALE GENOMIC DNA]</scope>
</reference>
<dbReference type="Gene3D" id="3.30.160.250">
    <property type="match status" value="1"/>
</dbReference>
<dbReference type="InterPro" id="IPR035069">
    <property type="entry name" value="TTHA1013/TTHA0281-like"/>
</dbReference>
<dbReference type="EMBL" id="MHIA01000008">
    <property type="protein sequence ID" value="OGY42704.1"/>
    <property type="molecule type" value="Genomic_DNA"/>
</dbReference>
<evidence type="ECO:0000313" key="2">
    <source>
        <dbReference type="Proteomes" id="UP000176260"/>
    </source>
</evidence>
<comment type="caution">
    <text evidence="1">The sequence shown here is derived from an EMBL/GenBank/DDBJ whole genome shotgun (WGS) entry which is preliminary data.</text>
</comment>
<sequence>MLAKFFKRHEIVPEVLYSIKYKLPDNVEVDIKEDEKGNYSANVKSLPGCVTQARNPQELFEMVNDAIFTYFEVPEQYQPYLRVYIPNEETRQKYGMKLPEGKYVLQTA</sequence>
<dbReference type="AlphaFoldDB" id="A0A1G1XRY6"/>
<name>A0A1G1XRY6_9BACT</name>
<evidence type="ECO:0008006" key="3">
    <source>
        <dbReference type="Google" id="ProtNLM"/>
    </source>
</evidence>
<evidence type="ECO:0000313" key="1">
    <source>
        <dbReference type="EMBL" id="OGY42704.1"/>
    </source>
</evidence>
<organism evidence="1 2">
    <name type="scientific">Candidatus Buchananbacteria bacterium RBG_13_39_9</name>
    <dbReference type="NCBI Taxonomy" id="1797531"/>
    <lineage>
        <taxon>Bacteria</taxon>
        <taxon>Candidatus Buchananiibacteriota</taxon>
    </lineage>
</organism>
<gene>
    <name evidence="1" type="ORF">A2Y67_01420</name>
</gene>
<dbReference type="SUPFAM" id="SSF143100">
    <property type="entry name" value="TTHA1013/TTHA0281-like"/>
    <property type="match status" value="1"/>
</dbReference>
<dbReference type="Proteomes" id="UP000176260">
    <property type="component" value="Unassembled WGS sequence"/>
</dbReference>
<proteinExistence type="predicted"/>